<dbReference type="GO" id="GO:0006338">
    <property type="term" value="P:chromatin remodeling"/>
    <property type="evidence" value="ECO:0007669"/>
    <property type="project" value="TreeGrafter"/>
</dbReference>
<evidence type="ECO:0000256" key="2">
    <source>
        <dbReference type="ARBA" id="ARBA00022441"/>
    </source>
</evidence>
<dbReference type="GO" id="GO:0035097">
    <property type="term" value="C:histone methyltransferase complex"/>
    <property type="evidence" value="ECO:0007669"/>
    <property type="project" value="TreeGrafter"/>
</dbReference>
<comment type="subcellular location">
    <subcellularLocation>
        <location evidence="1">Nucleus</location>
    </subcellularLocation>
</comment>
<name>A0A814ZND6_9BILA</name>
<feature type="domain" description="Fibronectin type-III" evidence="7">
    <location>
        <begin position="948"/>
        <end position="1046"/>
    </location>
</feature>
<dbReference type="AlphaFoldDB" id="A0A814ZND6"/>
<accession>A0A814ZND6</accession>
<sequence>MTTKVQWKRLDGTIGQNPKPRHGHRAVAVKDLIIIFGGGNEGIVEDLNVYNCATNQWFQPLMKGDIPTGCAAFGFATDGTRILVFGGMVEYGKYSGDLWELNPIKWEWKKLKPRAPRTAPLPCARLGHTLTYADGKYYLFGGLANDSKDPKQNVPRYLNDLYALEYKGNNCVWEQPMIRGTPPTERESHSCVFYRGQIENRPKLIIYGGMNGHRLGDLWSFHLDFSQWTQLTPSGLGPQPRSLHSAVVMGNRMFIFGGWVPLIMSDKNDQYPNEKEWKCTNTLAAFNLETNGWELLGQECLDDNVPRARAGHCAVTVNTRMYIWSGRDGYRKAWNNQVCCKDLWCLETACPGEPEKVQLLKAGIGNLEVSWNPVPTADSYILQIQRFEAPVEQPPPSSSILPVTSHPPTIHPPSLPLQSISASLFASKSPQAVLASLIPTFANGKFSSINKLNLNISFLEQQSTSVSVSAIPDTDGVVDPCLSSSTTTLNKSASDLLSFAHLSSSQTPYSSSISTVNAQSLPTVSISPSNSINNTALFQKTMPTTISSSLQQNHQSIFNSTQTVRPATTSNIQFLNTNSSSGSNTVRPIIFHQKSSNNSTQPQLLTVMPAGVRVQQLTPVVRGASNQPTTIVRLMSPATNTVRPGSTGQQQIIQLNTNKQQQPLVIKAITTQTSNRQHQPILLTGNMQQKTMTTQSQQQVLVFNQNAFSTAGGQQPKFTLQMKNFDHINATPINTTPTPPPPSSSTTPNIDNEQPEPAMDTVLPQLDGCIDNEDFPDRTTLLIPQLDGTIDDQSLQNGTSDMRNSSSPAQLQSTTDFGHIINTALQQPLNNHENAQPIINGNSKIELQQPIVSNDMKPSENDDNDGWHLVGTFKTTTADIKHYYVVPSKINIDNYDLDALQVHNLVKKIDLEPGVIYKLRIAAVNACGRGPWSEAAAFKTCLPGSPPAPSNIKITKTSDGGAHLTWDPPSNASPLITGYAVYLAVKNSGTDNTIARQQQQASQMAFVRVYGGVLAECSVNAAQLHQAHLDISTSSKPAIIFRIAARNERGYGPATQVRWLQDQQQTPSNHSTTNNSLKRTGSNANSSSSIPKKQRVVPTGGSSNDG</sequence>
<feature type="region of interest" description="Disordered" evidence="6">
    <location>
        <begin position="729"/>
        <end position="812"/>
    </location>
</feature>
<organism evidence="8 9">
    <name type="scientific">Rotaria magnacalcarata</name>
    <dbReference type="NCBI Taxonomy" id="392030"/>
    <lineage>
        <taxon>Eukaryota</taxon>
        <taxon>Metazoa</taxon>
        <taxon>Spiralia</taxon>
        <taxon>Gnathifera</taxon>
        <taxon>Rotifera</taxon>
        <taxon>Eurotatoria</taxon>
        <taxon>Bdelloidea</taxon>
        <taxon>Philodinida</taxon>
        <taxon>Philodinidae</taxon>
        <taxon>Rotaria</taxon>
    </lineage>
</organism>
<keyword evidence="4" id="KW-0677">Repeat</keyword>
<dbReference type="SMART" id="SM00060">
    <property type="entry name" value="FN3"/>
    <property type="match status" value="2"/>
</dbReference>
<dbReference type="CDD" id="cd00063">
    <property type="entry name" value="FN3"/>
    <property type="match status" value="2"/>
</dbReference>
<protein>
    <recommendedName>
        <fullName evidence="7">Fibronectin type-III domain-containing protein</fullName>
    </recommendedName>
</protein>
<dbReference type="Gene3D" id="2.60.40.10">
    <property type="entry name" value="Immunoglobulins"/>
    <property type="match status" value="2"/>
</dbReference>
<dbReference type="InterPro" id="IPR003961">
    <property type="entry name" value="FN3_dom"/>
</dbReference>
<dbReference type="PANTHER" id="PTHR46003:SF1">
    <property type="entry name" value="HOST CELL FACTOR"/>
    <property type="match status" value="1"/>
</dbReference>
<dbReference type="InterPro" id="IPR059124">
    <property type="entry name" value="Kelch_HCF"/>
</dbReference>
<gene>
    <name evidence="8" type="ORF">KQP761_LOCUS2020</name>
</gene>
<feature type="region of interest" description="Disordered" evidence="6">
    <location>
        <begin position="1060"/>
        <end position="1106"/>
    </location>
</feature>
<dbReference type="SUPFAM" id="SSF49265">
    <property type="entry name" value="Fibronectin type III"/>
    <property type="match status" value="1"/>
</dbReference>
<comment type="caution">
    <text evidence="8">The sequence shown here is derived from an EMBL/GenBank/DDBJ whole genome shotgun (WGS) entry which is preliminary data.</text>
</comment>
<dbReference type="InterPro" id="IPR013783">
    <property type="entry name" value="Ig-like_fold"/>
</dbReference>
<dbReference type="Gene3D" id="2.120.10.80">
    <property type="entry name" value="Kelch-type beta propeller"/>
    <property type="match status" value="2"/>
</dbReference>
<dbReference type="FunFam" id="2.120.10.80:FF:000015">
    <property type="entry name" value="host cell factor 1 isoform X1"/>
    <property type="match status" value="1"/>
</dbReference>
<reference evidence="8" key="1">
    <citation type="submission" date="2021-02" db="EMBL/GenBank/DDBJ databases">
        <authorList>
            <person name="Nowell W R."/>
        </authorList>
    </citation>
    <scope>NUCLEOTIDE SEQUENCE</scope>
</reference>
<dbReference type="PROSITE" id="PS50853">
    <property type="entry name" value="FN3"/>
    <property type="match status" value="1"/>
</dbReference>
<dbReference type="Pfam" id="PF13854">
    <property type="entry name" value="Kelch_HCF"/>
    <property type="match status" value="1"/>
</dbReference>
<keyword evidence="3" id="KW-0597">Phosphoprotein</keyword>
<evidence type="ECO:0000256" key="1">
    <source>
        <dbReference type="ARBA" id="ARBA00004123"/>
    </source>
</evidence>
<evidence type="ECO:0000313" key="8">
    <source>
        <dbReference type="EMBL" id="CAF1245596.1"/>
    </source>
</evidence>
<proteinExistence type="predicted"/>
<dbReference type="OrthoDB" id="10001928at2759"/>
<dbReference type="Gene3D" id="6.10.250.2590">
    <property type="match status" value="1"/>
</dbReference>
<dbReference type="SUPFAM" id="SSF117281">
    <property type="entry name" value="Kelch motif"/>
    <property type="match status" value="1"/>
</dbReference>
<keyword evidence="2" id="KW-0880">Kelch repeat</keyword>
<dbReference type="InterPro" id="IPR015915">
    <property type="entry name" value="Kelch-typ_b-propeller"/>
</dbReference>
<evidence type="ECO:0000256" key="4">
    <source>
        <dbReference type="ARBA" id="ARBA00022737"/>
    </source>
</evidence>
<dbReference type="PANTHER" id="PTHR46003">
    <property type="entry name" value="HOST CELL FACTOR"/>
    <property type="match status" value="1"/>
</dbReference>
<dbReference type="InterPro" id="IPR043536">
    <property type="entry name" value="HCF1/2"/>
</dbReference>
<dbReference type="EMBL" id="CAJNOW010000128">
    <property type="protein sequence ID" value="CAF1245596.1"/>
    <property type="molecule type" value="Genomic_DNA"/>
</dbReference>
<evidence type="ECO:0000256" key="6">
    <source>
        <dbReference type="SAM" id="MobiDB-lite"/>
    </source>
</evidence>
<evidence type="ECO:0000259" key="7">
    <source>
        <dbReference type="PROSITE" id="PS50853"/>
    </source>
</evidence>
<evidence type="ECO:0000256" key="3">
    <source>
        <dbReference type="ARBA" id="ARBA00022553"/>
    </source>
</evidence>
<evidence type="ECO:0000313" key="9">
    <source>
        <dbReference type="Proteomes" id="UP000663834"/>
    </source>
</evidence>
<keyword evidence="5" id="KW-0539">Nucleus</keyword>
<feature type="compositionally biased region" description="Polar residues" evidence="6">
    <location>
        <begin position="1061"/>
        <end position="1091"/>
    </location>
</feature>
<dbReference type="GO" id="GO:0003713">
    <property type="term" value="F:transcription coactivator activity"/>
    <property type="evidence" value="ECO:0007669"/>
    <property type="project" value="TreeGrafter"/>
</dbReference>
<evidence type="ECO:0000256" key="5">
    <source>
        <dbReference type="ARBA" id="ARBA00023242"/>
    </source>
</evidence>
<dbReference type="Proteomes" id="UP000663834">
    <property type="component" value="Unassembled WGS sequence"/>
</dbReference>
<dbReference type="InterPro" id="IPR036116">
    <property type="entry name" value="FN3_sf"/>
</dbReference>
<feature type="compositionally biased region" description="Polar residues" evidence="6">
    <location>
        <begin position="791"/>
        <end position="812"/>
    </location>
</feature>